<dbReference type="KEGG" id="cwo:Cwoe_1440"/>
<evidence type="ECO:0000313" key="3">
    <source>
        <dbReference type="Proteomes" id="UP000008229"/>
    </source>
</evidence>
<reference evidence="2 3" key="1">
    <citation type="journal article" date="2010" name="Stand. Genomic Sci.">
        <title>Complete genome sequence of Conexibacter woesei type strain (ID131577).</title>
        <authorList>
            <person name="Pukall R."/>
            <person name="Lapidus A."/>
            <person name="Glavina Del Rio T."/>
            <person name="Copeland A."/>
            <person name="Tice H."/>
            <person name="Cheng J.-F."/>
            <person name="Lucas S."/>
            <person name="Chen F."/>
            <person name="Nolan M."/>
            <person name="Bruce D."/>
            <person name="Goodwin L."/>
            <person name="Pitluck S."/>
            <person name="Mavromatis K."/>
            <person name="Ivanova N."/>
            <person name="Ovchinnikova G."/>
            <person name="Pati A."/>
            <person name="Chen A."/>
            <person name="Palaniappan K."/>
            <person name="Land M."/>
            <person name="Hauser L."/>
            <person name="Chang Y.-J."/>
            <person name="Jeffries C.D."/>
            <person name="Chain P."/>
            <person name="Meincke L."/>
            <person name="Sims D."/>
            <person name="Brettin T."/>
            <person name="Detter J.C."/>
            <person name="Rohde M."/>
            <person name="Goeker M."/>
            <person name="Bristow J."/>
            <person name="Eisen J.A."/>
            <person name="Markowitz V."/>
            <person name="Kyrpides N.C."/>
            <person name="Klenk H.-P."/>
            <person name="Hugenholtz P."/>
        </authorList>
    </citation>
    <scope>NUCLEOTIDE SEQUENCE [LARGE SCALE GENOMIC DNA]</scope>
    <source>
        <strain evidence="3">DSM 14684 / CIP 108061 / JCM 11494 / NBRC 100937 / ID131577</strain>
    </source>
</reference>
<gene>
    <name evidence="2" type="ordered locus">Cwoe_1440</name>
</gene>
<dbReference type="HOGENOM" id="CLU_490686_0_0_11"/>
<dbReference type="AlphaFoldDB" id="D3EYZ4"/>
<name>D3EYZ4_CONWI</name>
<proteinExistence type="predicted"/>
<keyword evidence="1" id="KW-0732">Signal</keyword>
<feature type="chain" id="PRO_5003043872" description="Carboxypeptidase regulatory-like domain-containing protein" evidence="1">
    <location>
        <begin position="30"/>
        <end position="555"/>
    </location>
</feature>
<evidence type="ECO:0000256" key="1">
    <source>
        <dbReference type="SAM" id="SignalP"/>
    </source>
</evidence>
<dbReference type="Gene3D" id="2.60.40.10">
    <property type="entry name" value="Immunoglobulins"/>
    <property type="match status" value="1"/>
</dbReference>
<dbReference type="STRING" id="469383.Cwoe_1440"/>
<keyword evidence="3" id="KW-1185">Reference proteome</keyword>
<evidence type="ECO:0000313" key="2">
    <source>
        <dbReference type="EMBL" id="ADB49868.1"/>
    </source>
</evidence>
<dbReference type="eggNOG" id="ENOG5031MMQ">
    <property type="taxonomic scope" value="Bacteria"/>
</dbReference>
<dbReference type="RefSeq" id="WP_012932919.1">
    <property type="nucleotide sequence ID" value="NC_013739.1"/>
</dbReference>
<dbReference type="InterPro" id="IPR013783">
    <property type="entry name" value="Ig-like_fold"/>
</dbReference>
<dbReference type="OrthoDB" id="5241852at2"/>
<dbReference type="EMBL" id="CP001854">
    <property type="protein sequence ID" value="ADB49868.1"/>
    <property type="molecule type" value="Genomic_DNA"/>
</dbReference>
<protein>
    <recommendedName>
        <fullName evidence="4">Carboxypeptidase regulatory-like domain-containing protein</fullName>
    </recommendedName>
</protein>
<sequence precursor="true">MKFPIKVHGRLRAAFAAALVAAAVTPAAADAGAYTVHSCQDGAGGLASAEPWGFEFAQPTLSLSDDSCPRGGRHVGLRVNVAHPGDASARMSFLAPADTSIVHYRLWRSAKVNPETGYFFSALERFGADWRWAGTGCNGASGCRGVGDPAKPLSNANHWERRPVTPASGVSLYVSCGYSNSNARSCEVARGVAAETWLHRADITLADDVAPTFDTAPTGALVSSATPVTGVVPVSLQASDRGGGLTQAQVEVDGTVVASQPLGGDAACHEPYKTPAPCPHEASATVSFDTSAVADGTHSVRVLLRDAGGNVTPWGPVSLRTANAPPDLSCVPEPVVDAGLKLTAGLVSPTAKRERAKRPRARVTLRHSSRKQATFRGRLVGADGRPAAQAPVCIVWRTEGETGDYQTLGRLSTDSDGNFSTTVPHGSSRDLWAIYRVANGAVTAKATVRVVPRLIVRPSRRSLRNGQTLVLRGRLASGPIPSRGVLVLAEAWRGTHWQPFGEVRARGRAGRFRIPYRFTGTTGVQTYSLRVRVVEQAAYPYTGVASRAIRVRVSG</sequence>
<dbReference type="GO" id="GO:0005975">
    <property type="term" value="P:carbohydrate metabolic process"/>
    <property type="evidence" value="ECO:0007669"/>
    <property type="project" value="UniProtKB-ARBA"/>
</dbReference>
<dbReference type="Proteomes" id="UP000008229">
    <property type="component" value="Chromosome"/>
</dbReference>
<accession>D3EYZ4</accession>
<feature type="signal peptide" evidence="1">
    <location>
        <begin position="1"/>
        <end position="29"/>
    </location>
</feature>
<evidence type="ECO:0008006" key="4">
    <source>
        <dbReference type="Google" id="ProtNLM"/>
    </source>
</evidence>
<reference evidence="3" key="2">
    <citation type="submission" date="2010-01" db="EMBL/GenBank/DDBJ databases">
        <title>The complete genome of Conexibacter woesei DSM 14684.</title>
        <authorList>
            <consortium name="US DOE Joint Genome Institute (JGI-PGF)"/>
            <person name="Lucas S."/>
            <person name="Copeland A."/>
            <person name="Lapidus A."/>
            <person name="Glavina del Rio T."/>
            <person name="Dalin E."/>
            <person name="Tice H."/>
            <person name="Bruce D."/>
            <person name="Goodwin L."/>
            <person name="Pitluck S."/>
            <person name="Kyrpides N."/>
            <person name="Mavromatis K."/>
            <person name="Ivanova N."/>
            <person name="Mikhailova N."/>
            <person name="Chertkov O."/>
            <person name="Brettin T."/>
            <person name="Detter J.C."/>
            <person name="Han C."/>
            <person name="Larimer F."/>
            <person name="Land M."/>
            <person name="Hauser L."/>
            <person name="Markowitz V."/>
            <person name="Cheng J.-F."/>
            <person name="Hugenholtz P."/>
            <person name="Woyke T."/>
            <person name="Wu D."/>
            <person name="Pukall R."/>
            <person name="Steenblock K."/>
            <person name="Schneider S."/>
            <person name="Klenk H.-P."/>
            <person name="Eisen J.A."/>
        </authorList>
    </citation>
    <scope>NUCLEOTIDE SEQUENCE [LARGE SCALE GENOMIC DNA]</scope>
    <source>
        <strain evidence="3">DSM 14684 / CIP 108061 / JCM 11494 / NBRC 100937 / ID131577</strain>
    </source>
</reference>
<organism evidence="2 3">
    <name type="scientific">Conexibacter woesei (strain DSM 14684 / CCUG 47730 / CIP 108061 / JCM 11494 / NBRC 100937 / ID131577)</name>
    <dbReference type="NCBI Taxonomy" id="469383"/>
    <lineage>
        <taxon>Bacteria</taxon>
        <taxon>Bacillati</taxon>
        <taxon>Actinomycetota</taxon>
        <taxon>Thermoleophilia</taxon>
        <taxon>Solirubrobacterales</taxon>
        <taxon>Conexibacteraceae</taxon>
        <taxon>Conexibacter</taxon>
    </lineage>
</organism>